<keyword evidence="10" id="KW-0282">Flagellum</keyword>
<keyword evidence="10" id="KW-0966">Cell projection</keyword>
<dbReference type="SUPFAM" id="SSF64518">
    <property type="entry name" value="Phase 1 flagellin"/>
    <property type="match status" value="1"/>
</dbReference>
<dbReference type="Pfam" id="PF06429">
    <property type="entry name" value="Flg_bbr_C"/>
    <property type="match status" value="1"/>
</dbReference>
<dbReference type="Pfam" id="PF00460">
    <property type="entry name" value="Flg_bb_rod"/>
    <property type="match status" value="1"/>
</dbReference>
<comment type="subcellular location">
    <subcellularLocation>
        <location evidence="1">Bacterial flagellum</location>
    </subcellularLocation>
    <subcellularLocation>
        <location evidence="2">Secreted</location>
    </subcellularLocation>
</comment>
<dbReference type="Pfam" id="PF22638">
    <property type="entry name" value="FlgK_D1"/>
    <property type="match status" value="1"/>
</dbReference>
<comment type="caution">
    <text evidence="10">The sequence shown here is derived from an EMBL/GenBank/DDBJ whole genome shotgun (WGS) entry which is preliminary data.</text>
</comment>
<gene>
    <name evidence="10" type="ORF">C8N24_2260</name>
</gene>
<keyword evidence="6" id="KW-0975">Bacterial flagellum</keyword>
<evidence type="ECO:0000313" key="11">
    <source>
        <dbReference type="Proteomes" id="UP000278962"/>
    </source>
</evidence>
<dbReference type="Gene3D" id="1.20.1330.10">
    <property type="entry name" value="f41 fragment of flagellin, N-terminal domain"/>
    <property type="match status" value="1"/>
</dbReference>
<sequence>MPVSSFFGMQTSLRGLLAHQRMLDTTGHNIANASTQGYSRQEATLQASRAVQLTLTNNVNTVGAQLGAGVDVTGFRRIRDQFLDSQYRAQNTNVNEWNAKADALDTAELSLAEPGENGINQQLANFWNAWSDLAGAANDNSAKQSLVQKSNGLADSIQSVRAQMVAAQERAQGQYAAITGPGGEVEKVATELADLNKVISQAMMVGESPNDLLDRRDLLIDKLSGYGQVSVENLDSGSMNISFVDRTNGTAHPIVTDRTATWSGPPIGDWNPGGEMGGLLATGKTPGGMIAGYLNQIDTITSSLVSAVNAAYGGEFFSVGTPAGATVKVADALQANPSSVTAGSGAAGSNDLALKISQLRGSAAIDGEYKVFVAKVGGDLNEAQRMQGNAQILTDSVENRRQSVSGVSMDEEMSNLVRFQRAYQASARAMSTMDEMLDVLINRTGKVGL</sequence>
<dbReference type="InterPro" id="IPR002371">
    <property type="entry name" value="FlgK"/>
</dbReference>
<dbReference type="GO" id="GO:0005198">
    <property type="term" value="F:structural molecule activity"/>
    <property type="evidence" value="ECO:0007669"/>
    <property type="project" value="InterPro"/>
</dbReference>
<dbReference type="EMBL" id="RBIL01000001">
    <property type="protein sequence ID" value="RKQ92414.1"/>
    <property type="molecule type" value="Genomic_DNA"/>
</dbReference>
<dbReference type="GO" id="GO:0005576">
    <property type="term" value="C:extracellular region"/>
    <property type="evidence" value="ECO:0007669"/>
    <property type="project" value="UniProtKB-SubCell"/>
</dbReference>
<keyword evidence="11" id="KW-1185">Reference proteome</keyword>
<proteinExistence type="inferred from homology"/>
<evidence type="ECO:0000259" key="9">
    <source>
        <dbReference type="Pfam" id="PF22638"/>
    </source>
</evidence>
<evidence type="ECO:0000256" key="2">
    <source>
        <dbReference type="ARBA" id="ARBA00004613"/>
    </source>
</evidence>
<comment type="similarity">
    <text evidence="3">Belongs to the flagella basal body rod proteins family.</text>
</comment>
<reference evidence="10 11" key="1">
    <citation type="submission" date="2018-10" db="EMBL/GenBank/DDBJ databases">
        <title>Genomic Encyclopedia of Archaeal and Bacterial Type Strains, Phase II (KMG-II): from individual species to whole genera.</title>
        <authorList>
            <person name="Goeker M."/>
        </authorList>
    </citation>
    <scope>NUCLEOTIDE SEQUENCE [LARGE SCALE GENOMIC DNA]</scope>
    <source>
        <strain evidence="10 11">DSM 14954</strain>
    </source>
</reference>
<dbReference type="InterPro" id="IPR053927">
    <property type="entry name" value="FlgK_helical"/>
</dbReference>
<name>A0A660LHE5_9ACTN</name>
<keyword evidence="5" id="KW-0964">Secreted</keyword>
<evidence type="ECO:0000256" key="1">
    <source>
        <dbReference type="ARBA" id="ARBA00004365"/>
    </source>
</evidence>
<protein>
    <recommendedName>
        <fullName evidence="4">Flagellar hook-associated protein 1</fullName>
    </recommendedName>
</protein>
<evidence type="ECO:0000313" key="10">
    <source>
        <dbReference type="EMBL" id="RKQ92414.1"/>
    </source>
</evidence>
<dbReference type="Proteomes" id="UP000278962">
    <property type="component" value="Unassembled WGS sequence"/>
</dbReference>
<dbReference type="PANTHER" id="PTHR30033:SF1">
    <property type="entry name" value="FLAGELLAR HOOK-ASSOCIATED PROTEIN 1"/>
    <property type="match status" value="1"/>
</dbReference>
<dbReference type="InterPro" id="IPR010930">
    <property type="entry name" value="Flg_bb/hook_C_dom"/>
</dbReference>
<evidence type="ECO:0000259" key="8">
    <source>
        <dbReference type="Pfam" id="PF06429"/>
    </source>
</evidence>
<dbReference type="NCBIfam" id="TIGR02492">
    <property type="entry name" value="flgK_ends"/>
    <property type="match status" value="1"/>
</dbReference>
<dbReference type="AlphaFoldDB" id="A0A660LHE5"/>
<dbReference type="InterPro" id="IPR001444">
    <property type="entry name" value="Flag_bb_rod_N"/>
</dbReference>
<feature type="domain" description="Flagellar hook-associated protein FlgK helical" evidence="9">
    <location>
        <begin position="108"/>
        <end position="311"/>
    </location>
</feature>
<dbReference type="RefSeq" id="WP_121250112.1">
    <property type="nucleotide sequence ID" value="NZ_RBIL01000001.1"/>
</dbReference>
<evidence type="ECO:0000256" key="4">
    <source>
        <dbReference type="ARBA" id="ARBA00016244"/>
    </source>
</evidence>
<evidence type="ECO:0000256" key="6">
    <source>
        <dbReference type="ARBA" id="ARBA00023143"/>
    </source>
</evidence>
<keyword evidence="10" id="KW-0969">Cilium</keyword>
<dbReference type="PANTHER" id="PTHR30033">
    <property type="entry name" value="FLAGELLAR HOOK-ASSOCIATED PROTEIN 1"/>
    <property type="match status" value="1"/>
</dbReference>
<dbReference type="OrthoDB" id="9802553at2"/>
<dbReference type="GO" id="GO:0044780">
    <property type="term" value="P:bacterial-type flagellum assembly"/>
    <property type="evidence" value="ECO:0007669"/>
    <property type="project" value="InterPro"/>
</dbReference>
<dbReference type="GO" id="GO:0009424">
    <property type="term" value="C:bacterial-type flagellum hook"/>
    <property type="evidence" value="ECO:0007669"/>
    <property type="project" value="InterPro"/>
</dbReference>
<organism evidence="10 11">
    <name type="scientific">Solirubrobacter pauli</name>
    <dbReference type="NCBI Taxonomy" id="166793"/>
    <lineage>
        <taxon>Bacteria</taxon>
        <taxon>Bacillati</taxon>
        <taxon>Actinomycetota</taxon>
        <taxon>Thermoleophilia</taxon>
        <taxon>Solirubrobacterales</taxon>
        <taxon>Solirubrobacteraceae</taxon>
        <taxon>Solirubrobacter</taxon>
    </lineage>
</organism>
<feature type="domain" description="Flagellar basal body rod protein N-terminal" evidence="7">
    <location>
        <begin position="9"/>
        <end position="38"/>
    </location>
</feature>
<evidence type="ECO:0000259" key="7">
    <source>
        <dbReference type="Pfam" id="PF00460"/>
    </source>
</evidence>
<evidence type="ECO:0000256" key="5">
    <source>
        <dbReference type="ARBA" id="ARBA00022525"/>
    </source>
</evidence>
<accession>A0A660LHE5</accession>
<feature type="domain" description="Flagellar basal-body/hook protein C-terminal" evidence="8">
    <location>
        <begin position="404"/>
        <end position="442"/>
    </location>
</feature>
<evidence type="ECO:0000256" key="3">
    <source>
        <dbReference type="ARBA" id="ARBA00009677"/>
    </source>
</evidence>